<protein>
    <recommendedName>
        <fullName evidence="4">Esterase</fullName>
    </recommendedName>
</protein>
<gene>
    <name evidence="2" type="ORF">SOIL9_63920</name>
</gene>
<evidence type="ECO:0008006" key="4">
    <source>
        <dbReference type="Google" id="ProtNLM"/>
    </source>
</evidence>
<dbReference type="RefSeq" id="WP_162666331.1">
    <property type="nucleotide sequence ID" value="NZ_LR593886.1"/>
</dbReference>
<dbReference type="Gene3D" id="3.40.50.1820">
    <property type="entry name" value="alpha/beta hydrolase"/>
    <property type="match status" value="1"/>
</dbReference>
<evidence type="ECO:0000256" key="1">
    <source>
        <dbReference type="SAM" id="SignalP"/>
    </source>
</evidence>
<dbReference type="Proteomes" id="UP000464178">
    <property type="component" value="Chromosome"/>
</dbReference>
<reference evidence="2 3" key="1">
    <citation type="submission" date="2019-05" db="EMBL/GenBank/DDBJ databases">
        <authorList>
            <consortium name="Science for Life Laboratories"/>
        </authorList>
    </citation>
    <scope>NUCLEOTIDE SEQUENCE [LARGE SCALE GENOMIC DNA]</scope>
    <source>
        <strain evidence="2">Soil9</strain>
    </source>
</reference>
<dbReference type="AlphaFoldDB" id="A0A6P2CW47"/>
<dbReference type="PANTHER" id="PTHR48098:SF3">
    <property type="entry name" value="IRON(III) ENTEROBACTIN ESTERASE"/>
    <property type="match status" value="1"/>
</dbReference>
<dbReference type="InterPro" id="IPR029058">
    <property type="entry name" value="AB_hydrolase_fold"/>
</dbReference>
<accession>A0A6P2CW47</accession>
<keyword evidence="1" id="KW-0732">Signal</keyword>
<dbReference type="InterPro" id="IPR000801">
    <property type="entry name" value="Esterase-like"/>
</dbReference>
<dbReference type="KEGG" id="gms:SOIL9_63920"/>
<dbReference type="EMBL" id="LR593886">
    <property type="protein sequence ID" value="VTR91322.1"/>
    <property type="molecule type" value="Genomic_DNA"/>
</dbReference>
<dbReference type="InterPro" id="IPR050583">
    <property type="entry name" value="Mycobacterial_A85_antigen"/>
</dbReference>
<feature type="signal peptide" evidence="1">
    <location>
        <begin position="1"/>
        <end position="19"/>
    </location>
</feature>
<dbReference type="Pfam" id="PF00756">
    <property type="entry name" value="Esterase"/>
    <property type="match status" value="1"/>
</dbReference>
<name>A0A6P2CW47_9BACT</name>
<feature type="chain" id="PRO_5026928774" description="Esterase" evidence="1">
    <location>
        <begin position="20"/>
        <end position="493"/>
    </location>
</feature>
<dbReference type="PANTHER" id="PTHR48098">
    <property type="entry name" value="ENTEROCHELIN ESTERASE-RELATED"/>
    <property type="match status" value="1"/>
</dbReference>
<sequence>MRSALIALAFFALAPAARAADPKPLEFKLAFDKSACDVPFTGRVYVTIRSSAASPPVGMNWFKPEPGLAKDVKNWKPGEPLVLDTKAVAYPAPLADLKPGEYYVSAVMDRDLGGIDFLASPGNVYAKTKQFELDPKTSGTIELKLDQVVKAREFKDTDTVKLVEVESKLLSKFHGKPMHLRGGVVLPPSFAKEPNRKYPVVYEVPGFGGNHFAAAGAAARKAWDVNGTEMIWVVLDPNCRLGHHVFADSENNGPVGRALVEELIPHLEKIYRGNGTRFATGHSSGGWSSLWLQVAYPDTFAGCWSTAPDPVDFRDFQLIDLYAKGVNTFTDTDGKPRPLGRTNGKPMLFFKPFSDMEEYMTRGGQLGSFEAVFSRRGADGRPQRLWDRATGAVDPKVAKTWEKYDIRLVLERNWKALGPKLGGKIHVYMGDEDTFYLEGATRLLKQSLADLKSDAVVELFPKRNHGNLVDPALRKRMNEEMASSYRKIEKVGR</sequence>
<evidence type="ECO:0000313" key="3">
    <source>
        <dbReference type="Proteomes" id="UP000464178"/>
    </source>
</evidence>
<evidence type="ECO:0000313" key="2">
    <source>
        <dbReference type="EMBL" id="VTR91322.1"/>
    </source>
</evidence>
<proteinExistence type="predicted"/>
<keyword evidence="3" id="KW-1185">Reference proteome</keyword>
<organism evidence="2 3">
    <name type="scientific">Gemmata massiliana</name>
    <dbReference type="NCBI Taxonomy" id="1210884"/>
    <lineage>
        <taxon>Bacteria</taxon>
        <taxon>Pseudomonadati</taxon>
        <taxon>Planctomycetota</taxon>
        <taxon>Planctomycetia</taxon>
        <taxon>Gemmatales</taxon>
        <taxon>Gemmataceae</taxon>
        <taxon>Gemmata</taxon>
    </lineage>
</organism>
<dbReference type="SUPFAM" id="SSF53474">
    <property type="entry name" value="alpha/beta-Hydrolases"/>
    <property type="match status" value="1"/>
</dbReference>